<evidence type="ECO:0000256" key="5">
    <source>
        <dbReference type="PROSITE-ProRule" id="PRU01091"/>
    </source>
</evidence>
<gene>
    <name evidence="8" type="ORF">PS9374_04029</name>
</gene>
<organism evidence="8 9">
    <name type="scientific">Planomonospora sphaerica</name>
    <dbReference type="NCBI Taxonomy" id="161355"/>
    <lineage>
        <taxon>Bacteria</taxon>
        <taxon>Bacillati</taxon>
        <taxon>Actinomycetota</taxon>
        <taxon>Actinomycetes</taxon>
        <taxon>Streptosporangiales</taxon>
        <taxon>Streptosporangiaceae</taxon>
        <taxon>Planomonospora</taxon>
    </lineage>
</organism>
<dbReference type="Proteomes" id="UP000077701">
    <property type="component" value="Unassembled WGS sequence"/>
</dbReference>
<dbReference type="GO" id="GO:0016887">
    <property type="term" value="F:ATP hydrolysis activity"/>
    <property type="evidence" value="ECO:0007669"/>
    <property type="project" value="InterPro"/>
</dbReference>
<dbReference type="GO" id="GO:0003677">
    <property type="term" value="F:DNA binding"/>
    <property type="evidence" value="ECO:0007669"/>
    <property type="project" value="UniProtKB-UniRule"/>
</dbReference>
<evidence type="ECO:0000259" key="7">
    <source>
        <dbReference type="PROSITE" id="PS51755"/>
    </source>
</evidence>
<feature type="region of interest" description="Disordered" evidence="6">
    <location>
        <begin position="256"/>
        <end position="277"/>
    </location>
</feature>
<dbReference type="EMBL" id="BDCX01000009">
    <property type="protein sequence ID" value="GAT68367.1"/>
    <property type="molecule type" value="Genomic_DNA"/>
</dbReference>
<dbReference type="GO" id="GO:0006355">
    <property type="term" value="P:regulation of DNA-templated transcription"/>
    <property type="evidence" value="ECO:0007669"/>
    <property type="project" value="InterPro"/>
</dbReference>
<keyword evidence="9" id="KW-1185">Reference proteome</keyword>
<dbReference type="Pfam" id="PF13401">
    <property type="entry name" value="AAA_22"/>
    <property type="match status" value="1"/>
</dbReference>
<comment type="caution">
    <text evidence="8">The sequence shown here is derived from an EMBL/GenBank/DDBJ whole genome shotgun (WGS) entry which is preliminary data.</text>
</comment>
<accession>A0A171DGK1</accession>
<keyword evidence="4" id="KW-0804">Transcription</keyword>
<evidence type="ECO:0000256" key="3">
    <source>
        <dbReference type="ARBA" id="ARBA00023125"/>
    </source>
</evidence>
<dbReference type="SUPFAM" id="SSF52540">
    <property type="entry name" value="P-loop containing nucleoside triphosphate hydrolases"/>
    <property type="match status" value="1"/>
</dbReference>
<dbReference type="Gene3D" id="1.10.10.10">
    <property type="entry name" value="Winged helix-like DNA-binding domain superfamily/Winged helix DNA-binding domain"/>
    <property type="match status" value="1"/>
</dbReference>
<keyword evidence="2" id="KW-0805">Transcription regulation</keyword>
<dbReference type="RefSeq" id="WP_068898818.1">
    <property type="nucleotide sequence ID" value="NZ_BDCX01000009.1"/>
</dbReference>
<reference evidence="8 9" key="1">
    <citation type="journal article" date="2016" name="Genome Announc.">
        <title>Draft Genome Sequence of Planomonospora sphaerica JCM9374, a Rare Actinomycete.</title>
        <authorList>
            <person name="Dohra H."/>
            <person name="Suzuki T."/>
            <person name="Inoue Y."/>
            <person name="Kodani S."/>
        </authorList>
    </citation>
    <scope>NUCLEOTIDE SEQUENCE [LARGE SCALE GENOMIC DNA]</scope>
    <source>
        <strain evidence="8 9">JCM 9374</strain>
    </source>
</reference>
<dbReference type="Pfam" id="PF25872">
    <property type="entry name" value="HTH_77"/>
    <property type="match status" value="1"/>
</dbReference>
<dbReference type="InterPro" id="IPR011990">
    <property type="entry name" value="TPR-like_helical_dom_sf"/>
</dbReference>
<dbReference type="SMART" id="SM01043">
    <property type="entry name" value="BTAD"/>
    <property type="match status" value="1"/>
</dbReference>
<dbReference type="AlphaFoldDB" id="A0A171DGK1"/>
<feature type="DNA-binding region" description="OmpR/PhoB-type" evidence="5">
    <location>
        <begin position="1"/>
        <end position="96"/>
    </location>
</feature>
<dbReference type="OrthoDB" id="3194665at2"/>
<dbReference type="FunFam" id="1.25.40.10:FF:000222">
    <property type="entry name" value="SARP family transcriptional regulator"/>
    <property type="match status" value="1"/>
</dbReference>
<comment type="similarity">
    <text evidence="1">Belongs to the AfsR/DnrI/RedD regulatory family.</text>
</comment>
<dbReference type="SMART" id="SM00028">
    <property type="entry name" value="TPR"/>
    <property type="match status" value="4"/>
</dbReference>
<dbReference type="InterPro" id="IPR036388">
    <property type="entry name" value="WH-like_DNA-bd_sf"/>
</dbReference>
<reference evidence="9" key="2">
    <citation type="submission" date="2016-04" db="EMBL/GenBank/DDBJ databases">
        <title>Planomonospora sphaerica JCM9374 whole genome shotgun sequence.</title>
        <authorList>
            <person name="Suzuki T."/>
            <person name="Dohra H."/>
            <person name="Kodani S."/>
        </authorList>
    </citation>
    <scope>NUCLEOTIDE SEQUENCE [LARGE SCALE GENOMIC DNA]</scope>
    <source>
        <strain evidence="9">JCM 9374</strain>
    </source>
</reference>
<dbReference type="PANTHER" id="PTHR47691:SF3">
    <property type="entry name" value="HTH-TYPE TRANSCRIPTIONAL REGULATOR RV0890C-RELATED"/>
    <property type="match status" value="1"/>
</dbReference>
<dbReference type="InterPro" id="IPR049945">
    <property type="entry name" value="AAA_22"/>
</dbReference>
<dbReference type="SUPFAM" id="SSF48452">
    <property type="entry name" value="TPR-like"/>
    <property type="match status" value="2"/>
</dbReference>
<dbReference type="Pfam" id="PF00486">
    <property type="entry name" value="Trans_reg_C"/>
    <property type="match status" value="1"/>
</dbReference>
<dbReference type="GO" id="GO:0000160">
    <property type="term" value="P:phosphorelay signal transduction system"/>
    <property type="evidence" value="ECO:0007669"/>
    <property type="project" value="InterPro"/>
</dbReference>
<dbReference type="InterPro" id="IPR001867">
    <property type="entry name" value="OmpR/PhoB-type_DNA-bd"/>
</dbReference>
<dbReference type="STRING" id="161355.PS9374_04029"/>
<dbReference type="InterPro" id="IPR016032">
    <property type="entry name" value="Sig_transdc_resp-reg_C-effctor"/>
</dbReference>
<feature type="domain" description="OmpR/PhoB-type" evidence="7">
    <location>
        <begin position="1"/>
        <end position="96"/>
    </location>
</feature>
<keyword evidence="8" id="KW-0808">Transferase</keyword>
<name>A0A171DGK1_9ACTN</name>
<evidence type="ECO:0000256" key="1">
    <source>
        <dbReference type="ARBA" id="ARBA00005820"/>
    </source>
</evidence>
<dbReference type="Pfam" id="PF03704">
    <property type="entry name" value="BTAD"/>
    <property type="match status" value="1"/>
</dbReference>
<evidence type="ECO:0000313" key="9">
    <source>
        <dbReference type="Proteomes" id="UP000077701"/>
    </source>
</evidence>
<dbReference type="InterPro" id="IPR005158">
    <property type="entry name" value="BTAD"/>
</dbReference>
<keyword evidence="3 5" id="KW-0238">DNA-binding</keyword>
<dbReference type="PRINTS" id="PR00364">
    <property type="entry name" value="DISEASERSIST"/>
</dbReference>
<dbReference type="GO" id="GO:0016301">
    <property type="term" value="F:kinase activity"/>
    <property type="evidence" value="ECO:0007669"/>
    <property type="project" value="UniProtKB-KW"/>
</dbReference>
<evidence type="ECO:0000313" key="8">
    <source>
        <dbReference type="EMBL" id="GAT68367.1"/>
    </source>
</evidence>
<evidence type="ECO:0000256" key="2">
    <source>
        <dbReference type="ARBA" id="ARBA00023015"/>
    </source>
</evidence>
<protein>
    <submittedName>
        <fullName evidence="8">Protein kinase</fullName>
    </submittedName>
</protein>
<dbReference type="PANTHER" id="PTHR47691">
    <property type="entry name" value="REGULATOR-RELATED"/>
    <property type="match status" value="1"/>
</dbReference>
<dbReference type="Gene3D" id="1.25.40.10">
    <property type="entry name" value="Tetratricopeptide repeat domain"/>
    <property type="match status" value="2"/>
</dbReference>
<dbReference type="CDD" id="cd15831">
    <property type="entry name" value="BTAD"/>
    <property type="match status" value="1"/>
</dbReference>
<dbReference type="PROSITE" id="PS51755">
    <property type="entry name" value="OMPR_PHOB"/>
    <property type="match status" value="1"/>
</dbReference>
<proteinExistence type="inferred from homology"/>
<evidence type="ECO:0000256" key="6">
    <source>
        <dbReference type="SAM" id="MobiDB-lite"/>
    </source>
</evidence>
<evidence type="ECO:0000256" key="4">
    <source>
        <dbReference type="ARBA" id="ARBA00023163"/>
    </source>
</evidence>
<sequence length="1091" mass="115346">MRFGVLGALEVRLGDGRAVAVGGPRLRALLALLLLDAGRVVTVERLVGGLYGDDRAPGDSVGALQAQVSRLRALLGDRGDGGELVVRRPAGYLIAVDPEAVDACRFERLAAEGRRALSAGDPEGASALLEEALGLWRGPALADVGDAPFAAAQAVRLEEARLAAAEDRAEAELATGRHREAVTVLQELVAAHPLRERPAGQLMRALYACGRQADALAVFEGIRRRLAEELGADPSAGLAATHLAILRADPSLVPAGTAGTADTADTADPPPDRPRGLPAHLTPLIGRADELERIRALLGGGRLVTLTGPGGTGKTRLATEAAGRLDGEVCFVELGPLGDGAEVPQAVLGALGLRETGLLSAPNRQQPAPDPTGRLVTALTGRSVLLVLDNCEHVVDDAARLADRLLSACPGVRVLATSREALGITGEVLCPVPPLELPGPGDPPERAASVRLFAERASAVRPDFTLGSGAESGADDATARAVVQICRSLDGLPLAIELAAARLRSLTAVEIAARLDDRFRLLSRGSRTAQPRHRTLHAVVGWSWDLLDEDERTMARRLTVFAGGATLEAAERVCGVADADGVLASLVDKSFVEVVGGRYRMLETIRAFCAERLAEAGEEERLRRAHLDHFLGLAETADPHLRRDGQLEWLERLDHEHDNLHAALHRAARAGDLGPALRLLAALTCYWWLRSLRSEASALARDLLDGLDAGPPAGLADEYALCVMTAVSGGGGDRRLDAHLEAVRKIMNERDSMPRQPFANVLWAMVAGPPEPDVAREMMRRWERIEVHDPWLSAIGHFGWAYFRLFDGDLEEAGQEFALALADFRSVGDRWGMAQAISGLADIAGRRGERAKASSLTDQALALAERLGAAIDVAELLHRRADGRLRDGDTAGARADYERAAELGRRAGAWEVLAAAHLGLGEIARFRGDLEEARRSCEAALAECSAGWFDVEETRARVCVALGWVAEAEGDAAGALAWYRRAFTTGRGVRDLTLAARVAEGLAGVALLEQDGERAALLLGAGAALRGLPPVDDPDAARVAGRCRALIGDAAYEAARARGVEAVRGGGSVLGAVPRPAPLTVIGEHLSALGR</sequence>
<dbReference type="InterPro" id="IPR058852">
    <property type="entry name" value="HTH_77"/>
</dbReference>
<dbReference type="Gene3D" id="3.40.50.300">
    <property type="entry name" value="P-loop containing nucleotide triphosphate hydrolases"/>
    <property type="match status" value="1"/>
</dbReference>
<dbReference type="SUPFAM" id="SSF46894">
    <property type="entry name" value="C-terminal effector domain of the bipartite response regulators"/>
    <property type="match status" value="1"/>
</dbReference>
<dbReference type="SMART" id="SM00862">
    <property type="entry name" value="Trans_reg_C"/>
    <property type="match status" value="1"/>
</dbReference>
<dbReference type="InterPro" id="IPR027417">
    <property type="entry name" value="P-loop_NTPase"/>
</dbReference>
<feature type="compositionally biased region" description="Low complexity" evidence="6">
    <location>
        <begin position="256"/>
        <end position="267"/>
    </location>
</feature>
<keyword evidence="8" id="KW-0418">Kinase</keyword>
<dbReference type="InterPro" id="IPR019734">
    <property type="entry name" value="TPR_rpt"/>
</dbReference>